<sequence>MWCSGLLAKNVRQKKPQVDAHGIEGLPMALRFPIPTYTPSFSSPFPISHPRSQLPLQFLNNPSKPSYDTFDPSFRFL</sequence>
<keyword evidence="2" id="KW-1185">Reference proteome</keyword>
<protein>
    <submittedName>
        <fullName evidence="1">Uncharacterized protein</fullName>
    </submittedName>
</protein>
<dbReference type="Proteomes" id="UP001055811">
    <property type="component" value="Linkage Group LG03"/>
</dbReference>
<reference evidence="1 2" key="2">
    <citation type="journal article" date="2022" name="Mol. Ecol. Resour.">
        <title>The genomes of chicory, endive, great burdock and yacon provide insights into Asteraceae paleo-polyploidization history and plant inulin production.</title>
        <authorList>
            <person name="Fan W."/>
            <person name="Wang S."/>
            <person name="Wang H."/>
            <person name="Wang A."/>
            <person name="Jiang F."/>
            <person name="Liu H."/>
            <person name="Zhao H."/>
            <person name="Xu D."/>
            <person name="Zhang Y."/>
        </authorList>
    </citation>
    <scope>NUCLEOTIDE SEQUENCE [LARGE SCALE GENOMIC DNA]</scope>
    <source>
        <strain evidence="2">cv. Punajuju</strain>
        <tissue evidence="1">Leaves</tissue>
    </source>
</reference>
<evidence type="ECO:0000313" key="1">
    <source>
        <dbReference type="EMBL" id="KAI3766065.1"/>
    </source>
</evidence>
<organism evidence="1 2">
    <name type="scientific">Cichorium intybus</name>
    <name type="common">Chicory</name>
    <dbReference type="NCBI Taxonomy" id="13427"/>
    <lineage>
        <taxon>Eukaryota</taxon>
        <taxon>Viridiplantae</taxon>
        <taxon>Streptophyta</taxon>
        <taxon>Embryophyta</taxon>
        <taxon>Tracheophyta</taxon>
        <taxon>Spermatophyta</taxon>
        <taxon>Magnoliopsida</taxon>
        <taxon>eudicotyledons</taxon>
        <taxon>Gunneridae</taxon>
        <taxon>Pentapetalae</taxon>
        <taxon>asterids</taxon>
        <taxon>campanulids</taxon>
        <taxon>Asterales</taxon>
        <taxon>Asteraceae</taxon>
        <taxon>Cichorioideae</taxon>
        <taxon>Cichorieae</taxon>
        <taxon>Cichoriinae</taxon>
        <taxon>Cichorium</taxon>
    </lineage>
</organism>
<comment type="caution">
    <text evidence="1">The sequence shown here is derived from an EMBL/GenBank/DDBJ whole genome shotgun (WGS) entry which is preliminary data.</text>
</comment>
<reference evidence="2" key="1">
    <citation type="journal article" date="2022" name="Mol. Ecol. Resour.">
        <title>The genomes of chicory, endive, great burdock and yacon provide insights into Asteraceae palaeo-polyploidization history and plant inulin production.</title>
        <authorList>
            <person name="Fan W."/>
            <person name="Wang S."/>
            <person name="Wang H."/>
            <person name="Wang A."/>
            <person name="Jiang F."/>
            <person name="Liu H."/>
            <person name="Zhao H."/>
            <person name="Xu D."/>
            <person name="Zhang Y."/>
        </authorList>
    </citation>
    <scope>NUCLEOTIDE SEQUENCE [LARGE SCALE GENOMIC DNA]</scope>
    <source>
        <strain evidence="2">cv. Punajuju</strain>
    </source>
</reference>
<accession>A0ACB9F4N6</accession>
<gene>
    <name evidence="1" type="ORF">L2E82_16114</name>
</gene>
<dbReference type="EMBL" id="CM042011">
    <property type="protein sequence ID" value="KAI3766065.1"/>
    <property type="molecule type" value="Genomic_DNA"/>
</dbReference>
<evidence type="ECO:0000313" key="2">
    <source>
        <dbReference type="Proteomes" id="UP001055811"/>
    </source>
</evidence>
<name>A0ACB9F4N6_CICIN</name>
<proteinExistence type="predicted"/>